<reference evidence="1 2" key="1">
    <citation type="journal article" date="2019" name="Int. J. Syst. Evol. Microbiol.">
        <title>The Global Catalogue of Microorganisms (GCM) 10K type strain sequencing project: providing services to taxonomists for standard genome sequencing and annotation.</title>
        <authorList>
            <consortium name="The Broad Institute Genomics Platform"/>
            <consortium name="The Broad Institute Genome Sequencing Center for Infectious Disease"/>
            <person name="Wu L."/>
            <person name="Ma J."/>
        </authorList>
    </citation>
    <scope>NUCLEOTIDE SEQUENCE [LARGE SCALE GENOMIC DNA]</scope>
    <source>
        <strain evidence="1 2">JCM 12762</strain>
    </source>
</reference>
<dbReference type="EMBL" id="BAAAKW010000025">
    <property type="protein sequence ID" value="GAA1214939.1"/>
    <property type="molecule type" value="Genomic_DNA"/>
</dbReference>
<organism evidence="1 2">
    <name type="scientific">Rhodoglobus aureus</name>
    <dbReference type="NCBI Taxonomy" id="191497"/>
    <lineage>
        <taxon>Bacteria</taxon>
        <taxon>Bacillati</taxon>
        <taxon>Actinomycetota</taxon>
        <taxon>Actinomycetes</taxon>
        <taxon>Micrococcales</taxon>
        <taxon>Microbacteriaceae</taxon>
        <taxon>Rhodoglobus</taxon>
    </lineage>
</organism>
<protein>
    <submittedName>
        <fullName evidence="1">Uncharacterized protein</fullName>
    </submittedName>
</protein>
<sequence length="97" mass="10990">MTLETAPLEGNPVIRIGKRSSELVWPNGARRRFHTPEIEQAQKELNRVIRLSKLAPTASIEQQQNRADSIFEARTQLQHAVHSYVRSFRGDSNALAV</sequence>
<gene>
    <name evidence="1" type="ORF">GCM10009655_12690</name>
</gene>
<accession>A0ABN1VKS7</accession>
<keyword evidence="2" id="KW-1185">Reference proteome</keyword>
<comment type="caution">
    <text evidence="1">The sequence shown here is derived from an EMBL/GenBank/DDBJ whole genome shotgun (WGS) entry which is preliminary data.</text>
</comment>
<proteinExistence type="predicted"/>
<dbReference type="RefSeq" id="WP_343924228.1">
    <property type="nucleotide sequence ID" value="NZ_BAAAKW010000025.1"/>
</dbReference>
<name>A0ABN1VKS7_9MICO</name>
<evidence type="ECO:0000313" key="2">
    <source>
        <dbReference type="Proteomes" id="UP001500943"/>
    </source>
</evidence>
<evidence type="ECO:0000313" key="1">
    <source>
        <dbReference type="EMBL" id="GAA1214939.1"/>
    </source>
</evidence>
<dbReference type="Proteomes" id="UP001500943">
    <property type="component" value="Unassembled WGS sequence"/>
</dbReference>